<organism evidence="2 3">
    <name type="scientific">Dictyostelium purpureum</name>
    <name type="common">Slime mold</name>
    <dbReference type="NCBI Taxonomy" id="5786"/>
    <lineage>
        <taxon>Eukaryota</taxon>
        <taxon>Amoebozoa</taxon>
        <taxon>Evosea</taxon>
        <taxon>Eumycetozoa</taxon>
        <taxon>Dictyostelia</taxon>
        <taxon>Dictyosteliales</taxon>
        <taxon>Dictyosteliaceae</taxon>
        <taxon>Dictyostelium</taxon>
    </lineage>
</organism>
<reference evidence="3" key="1">
    <citation type="journal article" date="2011" name="Genome Biol.">
        <title>Comparative genomics of the social amoebae Dictyostelium discoideum and Dictyostelium purpureum.</title>
        <authorList>
            <consortium name="US DOE Joint Genome Institute (JGI-PGF)"/>
            <person name="Sucgang R."/>
            <person name="Kuo A."/>
            <person name="Tian X."/>
            <person name="Salerno W."/>
            <person name="Parikh A."/>
            <person name="Feasley C.L."/>
            <person name="Dalin E."/>
            <person name="Tu H."/>
            <person name="Huang E."/>
            <person name="Barry K."/>
            <person name="Lindquist E."/>
            <person name="Shapiro H."/>
            <person name="Bruce D."/>
            <person name="Schmutz J."/>
            <person name="Salamov A."/>
            <person name="Fey P."/>
            <person name="Gaudet P."/>
            <person name="Anjard C."/>
            <person name="Babu M.M."/>
            <person name="Basu S."/>
            <person name="Bushmanova Y."/>
            <person name="van der Wel H."/>
            <person name="Katoh-Kurasawa M."/>
            <person name="Dinh C."/>
            <person name="Coutinho P.M."/>
            <person name="Saito T."/>
            <person name="Elias M."/>
            <person name="Schaap P."/>
            <person name="Kay R.R."/>
            <person name="Henrissat B."/>
            <person name="Eichinger L."/>
            <person name="Rivero F."/>
            <person name="Putnam N.H."/>
            <person name="West C.M."/>
            <person name="Loomis W.F."/>
            <person name="Chisholm R.L."/>
            <person name="Shaulsky G."/>
            <person name="Strassmann J.E."/>
            <person name="Queller D.C."/>
            <person name="Kuspa A."/>
            <person name="Grigoriev I.V."/>
        </authorList>
    </citation>
    <scope>NUCLEOTIDE SEQUENCE [LARGE SCALE GENOMIC DNA]</scope>
    <source>
        <strain evidence="3">QSDP1</strain>
    </source>
</reference>
<dbReference type="EMBL" id="GL871087">
    <property type="protein sequence ID" value="EGC34684.1"/>
    <property type="molecule type" value="Genomic_DNA"/>
</dbReference>
<proteinExistence type="predicted"/>
<dbReference type="Proteomes" id="UP000001064">
    <property type="component" value="Unassembled WGS sequence"/>
</dbReference>
<evidence type="ECO:0000313" key="3">
    <source>
        <dbReference type="Proteomes" id="UP000001064"/>
    </source>
</evidence>
<feature type="coiled-coil region" evidence="1">
    <location>
        <begin position="731"/>
        <end position="779"/>
    </location>
</feature>
<name>F0ZMX6_DICPU</name>
<dbReference type="AlphaFoldDB" id="F0ZMX6"/>
<dbReference type="KEGG" id="dpp:DICPUDRAFT_48119"/>
<keyword evidence="1" id="KW-0175">Coiled coil</keyword>
<dbReference type="FunCoup" id="F0ZMX6">
    <property type="interactions" value="937"/>
</dbReference>
<dbReference type="VEuPathDB" id="AmoebaDB:DICPUDRAFT_48119"/>
<gene>
    <name evidence="2" type="ORF">DICPUDRAFT_48119</name>
</gene>
<dbReference type="eggNOG" id="ENOG502RFBZ">
    <property type="taxonomic scope" value="Eukaryota"/>
</dbReference>
<dbReference type="RefSeq" id="XP_003288769.1">
    <property type="nucleotide sequence ID" value="XM_003288721.1"/>
</dbReference>
<accession>F0ZMX6</accession>
<dbReference type="STRING" id="5786.F0ZMX6"/>
<sequence>MTLSTLLFIGEPIFLVDQHLTLIEPISKRIYSDNIIKNANRIGQLNQSVLEIELENGTKILIKPNYHIQITECCTYRFGTSHQYGILTGKIPFEDNKILQANNNNSKITFEIKISPHIMTNLLAAANNSMLNNDINQSIISQQNTKTDIKKEIRMNEKNSDKISSSISIIDLKSEQLQQTMANSNRENQNQNNLFEYFIKPGQYELTKCRNSNSFEIESKHKNYSIEYDYVSNKVTIKSNNSFLGNSCQMDIEEFNNTYEVVIYNTYGIQTINHDNCEDFIKIKSKSNDREKIIKNINDCKELFKKELTINKENIELFDSIISDFCKTKDISTDIIVKKNPFLMEPLYEISKLYESINLIKTPQEILHQMLYEYHYQILLGKRVHDPLTHLARKMDIFNSTILHIDSILKESKETILLFGNYENCKRKVISFLKDNINQSNSASTTSSSSLNSSSGSISSGKFHYQHGFHNNLSIQENFSTHGFHIINSPFKKWSIFKCPTFNEIRNDINSSQSIDYIVERARQIKCLLIAIPFKDFFVDNGNKVIETIESFKERFPFTFDRSNHPESQQQVQLIITGIESSSIAASNLPNTSVKLKLEHRIKQLTEQLTKTKEILSNNPNSKSKDYQLCSCLKKENFFLQILEMEKNNQIHYFEASVFKRIPLLKSIDSASPFSSVQYKSTMNNSIMQHRLYQSLEIFALTWTNILSKFLHSEQLIYEQECNNYNIHLEIEKVKNKLQKSNNELFELRQREAIHKKNLRELLRIRENASNQNAEIKNDICKRAHDKCKERVYALKGELQNTSNNPLDCSLIFIQHIGNGANGADSIKQYIEGEIKRIENDEYEKELEDCIKYETKKLMKRKTEIKNEEIVVEDLSKKQIDLEKQILLNLDSIQLIKNKKKSLEFVLLTKNVKNSVLVEKIITGLSNFNLSYTNNSNNNFNIFINQTSVNNQNIDDHNIVVTFLESIDISDTDSMYSINSSMNNLSFSGSSVSTNSSSGHHNYASIGSISKEKNIFKTYLQTHNQYQLVVKDKKNNN</sequence>
<protein>
    <submittedName>
        <fullName evidence="2">Uncharacterized protein</fullName>
    </submittedName>
</protein>
<dbReference type="InParanoid" id="F0ZMX6"/>
<keyword evidence="3" id="KW-1185">Reference proteome</keyword>
<dbReference type="GeneID" id="10499313"/>
<evidence type="ECO:0000256" key="1">
    <source>
        <dbReference type="SAM" id="Coils"/>
    </source>
</evidence>
<evidence type="ECO:0000313" key="2">
    <source>
        <dbReference type="EMBL" id="EGC34684.1"/>
    </source>
</evidence>
<dbReference type="OrthoDB" id="10421063at2759"/>
<dbReference type="OMA" id="EIFALTW"/>